<dbReference type="EMBL" id="JAAGWB010000013">
    <property type="protein sequence ID" value="NEN50338.1"/>
    <property type="molecule type" value="Genomic_DNA"/>
</dbReference>
<reference evidence="1 3" key="1">
    <citation type="submission" date="2020-01" db="EMBL/GenBank/DDBJ databases">
        <title>the WGS Modestobacter muralis CPCC 204518.</title>
        <authorList>
            <person name="Jiang Z."/>
        </authorList>
    </citation>
    <scope>NUCLEOTIDE SEQUENCE [LARGE SCALE GENOMIC DNA]</scope>
    <source>
        <strain evidence="1 3">DSM 100205</strain>
    </source>
</reference>
<dbReference type="Proteomes" id="UP000468828">
    <property type="component" value="Unassembled WGS sequence"/>
</dbReference>
<evidence type="ECO:0000313" key="3">
    <source>
        <dbReference type="Proteomes" id="UP000468828"/>
    </source>
</evidence>
<evidence type="ECO:0000313" key="2">
    <source>
        <dbReference type="EMBL" id="NEN50338.1"/>
    </source>
</evidence>
<sequence>MSDAQLRRLVDWTVQDPPPEARVGRVLGGVFHAVSAVMTLGADAALGARPASWSVPADPADYLGLGVLELRWPDGAPAEPVEATREAVWVTGPGRPARQLPVATWQVVRAVPGSGSRRPRESTSPWRLDLTDGEVTGSLTGAWLALAWIGHLAGWPEPAAGS</sequence>
<protein>
    <submittedName>
        <fullName evidence="1">Uncharacterized protein</fullName>
    </submittedName>
</protein>
<keyword evidence="3" id="KW-1185">Reference proteome</keyword>
<organism evidence="1 3">
    <name type="scientific">Modestobacter muralis</name>
    <dbReference type="NCBI Taxonomy" id="1608614"/>
    <lineage>
        <taxon>Bacteria</taxon>
        <taxon>Bacillati</taxon>
        <taxon>Actinomycetota</taxon>
        <taxon>Actinomycetes</taxon>
        <taxon>Geodermatophilales</taxon>
        <taxon>Geodermatophilaceae</taxon>
        <taxon>Modestobacter</taxon>
    </lineage>
</organism>
<dbReference type="EMBL" id="JAAGWH010000013">
    <property type="protein sequence ID" value="NEK93571.1"/>
    <property type="molecule type" value="Genomic_DNA"/>
</dbReference>
<reference evidence="2 4" key="2">
    <citation type="submission" date="2020-02" db="EMBL/GenBank/DDBJ databases">
        <title>The WGS of Modestobacter muralis DSM 100205.</title>
        <authorList>
            <person name="Jiang Z."/>
        </authorList>
    </citation>
    <scope>NUCLEOTIDE SEQUENCE [LARGE SCALE GENOMIC DNA]</scope>
    <source>
        <strain evidence="2 4">DSM 100205</strain>
    </source>
</reference>
<evidence type="ECO:0000313" key="1">
    <source>
        <dbReference type="EMBL" id="NEK93571.1"/>
    </source>
</evidence>
<name>A0A6P0EPC2_9ACTN</name>
<comment type="caution">
    <text evidence="1">The sequence shown here is derived from an EMBL/GenBank/DDBJ whole genome shotgun (WGS) entry which is preliminary data.</text>
</comment>
<dbReference type="AlphaFoldDB" id="A0A6P0EPC2"/>
<evidence type="ECO:0000313" key="4">
    <source>
        <dbReference type="Proteomes" id="UP000471152"/>
    </source>
</evidence>
<proteinExistence type="predicted"/>
<dbReference type="RefSeq" id="WP_163610005.1">
    <property type="nucleotide sequence ID" value="NZ_JAAGWB010000013.1"/>
</dbReference>
<accession>A0A6P0EPC2</accession>
<dbReference type="Proteomes" id="UP000471152">
    <property type="component" value="Unassembled WGS sequence"/>
</dbReference>
<gene>
    <name evidence="2" type="ORF">G3R41_05190</name>
    <name evidence="1" type="ORF">GCU67_05190</name>
</gene>